<dbReference type="NCBIfam" id="TIGR01352">
    <property type="entry name" value="tonB_Cterm"/>
    <property type="match status" value="1"/>
</dbReference>
<dbReference type="EMBL" id="PXWF02000111">
    <property type="protein sequence ID" value="PWF49157.1"/>
    <property type="molecule type" value="Genomic_DNA"/>
</dbReference>
<reference evidence="12 13" key="1">
    <citation type="submission" date="2018-04" db="EMBL/GenBank/DDBJ databases">
        <title>Massilia violaceinigra sp. nov., a novel purple-pigmented bacterium isolated from Tianshan glacier, Xinjiang, China.</title>
        <authorList>
            <person name="Wang H."/>
        </authorList>
    </citation>
    <scope>NUCLEOTIDE SEQUENCE [LARGE SCALE GENOMIC DNA]</scope>
    <source>
        <strain evidence="12 13">B448-2</strain>
    </source>
</reference>
<keyword evidence="9" id="KW-0472">Membrane</keyword>
<dbReference type="Gene3D" id="3.30.1150.10">
    <property type="match status" value="1"/>
</dbReference>
<keyword evidence="6" id="KW-0812">Transmembrane</keyword>
<dbReference type="SUPFAM" id="SSF74653">
    <property type="entry name" value="TolA/TonB C-terminal domain"/>
    <property type="match status" value="1"/>
</dbReference>
<evidence type="ECO:0000256" key="10">
    <source>
        <dbReference type="SAM" id="SignalP"/>
    </source>
</evidence>
<organism evidence="12 13">
    <name type="scientific">Massilia glaciei</name>
    <dbReference type="NCBI Taxonomy" id="1524097"/>
    <lineage>
        <taxon>Bacteria</taxon>
        <taxon>Pseudomonadati</taxon>
        <taxon>Pseudomonadota</taxon>
        <taxon>Betaproteobacteria</taxon>
        <taxon>Burkholderiales</taxon>
        <taxon>Oxalobacteraceae</taxon>
        <taxon>Telluria group</taxon>
        <taxon>Massilia</taxon>
    </lineage>
</organism>
<keyword evidence="13" id="KW-1185">Reference proteome</keyword>
<evidence type="ECO:0000313" key="12">
    <source>
        <dbReference type="EMBL" id="PWF49157.1"/>
    </source>
</evidence>
<dbReference type="Pfam" id="PF03544">
    <property type="entry name" value="TonB_C"/>
    <property type="match status" value="1"/>
</dbReference>
<dbReference type="Proteomes" id="UP000241421">
    <property type="component" value="Unassembled WGS sequence"/>
</dbReference>
<dbReference type="PROSITE" id="PS52015">
    <property type="entry name" value="TONB_CTD"/>
    <property type="match status" value="1"/>
</dbReference>
<evidence type="ECO:0000256" key="4">
    <source>
        <dbReference type="ARBA" id="ARBA00022475"/>
    </source>
</evidence>
<keyword evidence="5" id="KW-0997">Cell inner membrane</keyword>
<comment type="caution">
    <text evidence="12">The sequence shown here is derived from an EMBL/GenBank/DDBJ whole genome shotgun (WGS) entry which is preliminary data.</text>
</comment>
<comment type="similarity">
    <text evidence="2">Belongs to the TonB family.</text>
</comment>
<keyword evidence="7" id="KW-0653">Protein transport</keyword>
<evidence type="ECO:0000259" key="11">
    <source>
        <dbReference type="PROSITE" id="PS52015"/>
    </source>
</evidence>
<dbReference type="AlphaFoldDB" id="A0A2U2HNS8"/>
<evidence type="ECO:0000256" key="3">
    <source>
        <dbReference type="ARBA" id="ARBA00022448"/>
    </source>
</evidence>
<feature type="domain" description="TonB C-terminal" evidence="11">
    <location>
        <begin position="37"/>
        <end position="128"/>
    </location>
</feature>
<name>A0A2U2HNS8_9BURK</name>
<dbReference type="InterPro" id="IPR006260">
    <property type="entry name" value="TonB/TolA_C"/>
</dbReference>
<evidence type="ECO:0000256" key="6">
    <source>
        <dbReference type="ARBA" id="ARBA00022692"/>
    </source>
</evidence>
<dbReference type="GO" id="GO:0031992">
    <property type="term" value="F:energy transducer activity"/>
    <property type="evidence" value="ECO:0007669"/>
    <property type="project" value="TreeGrafter"/>
</dbReference>
<evidence type="ECO:0000256" key="2">
    <source>
        <dbReference type="ARBA" id="ARBA00006555"/>
    </source>
</evidence>
<dbReference type="PANTHER" id="PTHR33446:SF2">
    <property type="entry name" value="PROTEIN TONB"/>
    <property type="match status" value="1"/>
</dbReference>
<dbReference type="InterPro" id="IPR051045">
    <property type="entry name" value="TonB-dependent_transducer"/>
</dbReference>
<comment type="subcellular location">
    <subcellularLocation>
        <location evidence="1">Cell inner membrane</location>
        <topology evidence="1">Single-pass membrane protein</topology>
        <orientation evidence="1">Periplasmic side</orientation>
    </subcellularLocation>
</comment>
<evidence type="ECO:0000313" key="13">
    <source>
        <dbReference type="Proteomes" id="UP000241421"/>
    </source>
</evidence>
<dbReference type="GO" id="GO:0098797">
    <property type="term" value="C:plasma membrane protein complex"/>
    <property type="evidence" value="ECO:0007669"/>
    <property type="project" value="TreeGrafter"/>
</dbReference>
<protein>
    <submittedName>
        <fullName evidence="12">Energy transducer TonB</fullName>
    </submittedName>
</protein>
<dbReference type="InterPro" id="IPR037682">
    <property type="entry name" value="TonB_C"/>
</dbReference>
<accession>A0A2U2HNS8</accession>
<keyword evidence="4" id="KW-1003">Cell membrane</keyword>
<sequence length="128" mass="13732">MTAGGAATTLCLAAACIAMHAPASAQQFKTGAYVPAYTRIGPGDPHCKKPEYPKASMRDEEQGTVTLEFLIDVDGSLLGDRIVKSSGHTALDVAAMVALRQCAFKVVETNGARRKAWLRMSYVWSIKD</sequence>
<feature type="chain" id="PRO_5015439804" evidence="10">
    <location>
        <begin position="26"/>
        <end position="128"/>
    </location>
</feature>
<evidence type="ECO:0000256" key="9">
    <source>
        <dbReference type="ARBA" id="ARBA00023136"/>
    </source>
</evidence>
<dbReference type="GO" id="GO:0015031">
    <property type="term" value="P:protein transport"/>
    <property type="evidence" value="ECO:0007669"/>
    <property type="project" value="UniProtKB-KW"/>
</dbReference>
<feature type="signal peptide" evidence="10">
    <location>
        <begin position="1"/>
        <end position="25"/>
    </location>
</feature>
<dbReference type="GO" id="GO:0055085">
    <property type="term" value="P:transmembrane transport"/>
    <property type="evidence" value="ECO:0007669"/>
    <property type="project" value="InterPro"/>
</dbReference>
<evidence type="ECO:0000256" key="7">
    <source>
        <dbReference type="ARBA" id="ARBA00022927"/>
    </source>
</evidence>
<gene>
    <name evidence="12" type="ORF">C7C56_008060</name>
</gene>
<keyword evidence="3" id="KW-0813">Transport</keyword>
<proteinExistence type="inferred from homology"/>
<keyword evidence="8" id="KW-1133">Transmembrane helix</keyword>
<dbReference type="PANTHER" id="PTHR33446">
    <property type="entry name" value="PROTEIN TONB-RELATED"/>
    <property type="match status" value="1"/>
</dbReference>
<keyword evidence="10" id="KW-0732">Signal</keyword>
<evidence type="ECO:0000256" key="1">
    <source>
        <dbReference type="ARBA" id="ARBA00004383"/>
    </source>
</evidence>
<evidence type="ECO:0000256" key="5">
    <source>
        <dbReference type="ARBA" id="ARBA00022519"/>
    </source>
</evidence>
<evidence type="ECO:0000256" key="8">
    <source>
        <dbReference type="ARBA" id="ARBA00022989"/>
    </source>
</evidence>